<evidence type="ECO:0000256" key="7">
    <source>
        <dbReference type="ARBA" id="ARBA00023180"/>
    </source>
</evidence>
<dbReference type="EMBL" id="FOMG01000037">
    <property type="protein sequence ID" value="SFD36304.1"/>
    <property type="molecule type" value="Genomic_DNA"/>
</dbReference>
<reference evidence="11 12" key="1">
    <citation type="submission" date="2016-10" db="EMBL/GenBank/DDBJ databases">
        <authorList>
            <person name="de Groot N.N."/>
        </authorList>
    </citation>
    <scope>NUCLEOTIDE SEQUENCE [LARGE SCALE GENOMIC DNA]</scope>
    <source>
        <strain evidence="11 12">DSM 12992</strain>
    </source>
</reference>
<name>A0A1I1RPQ4_9CLOT</name>
<dbReference type="RefSeq" id="WP_090094206.1">
    <property type="nucleotide sequence ID" value="NZ_FOMG01000037.1"/>
</dbReference>
<evidence type="ECO:0000313" key="11">
    <source>
        <dbReference type="EMBL" id="SFD36304.1"/>
    </source>
</evidence>
<feature type="transmembrane region" description="Helical" evidence="9">
    <location>
        <begin position="436"/>
        <end position="453"/>
    </location>
</feature>
<dbReference type="InterPro" id="IPR007484">
    <property type="entry name" value="Peptidase_M28"/>
</dbReference>
<dbReference type="Proteomes" id="UP000199263">
    <property type="component" value="Unassembled WGS sequence"/>
</dbReference>
<dbReference type="PANTHER" id="PTHR12147:SF58">
    <property type="entry name" value="VACUOLAR MEMBRANE PROTEASE"/>
    <property type="match status" value="1"/>
</dbReference>
<sequence>MKKRKGIILAVCILSILLGCITMHYPNTKENSTNFSYTRAKEDLKVITKEPHSTVHHQEALKDVRQYIVKELEELNMNPEIFSYKDVENDKGEVADLNNIYGKIDGKNGEDGSYILLVAHYDSAGTNPQNDEGYSYGASDDGYGVVTILETLRNIRDSGKTLENGIKVLITDGEEMHLIGSREEFNNNFSLYKNVSYVINLEARGTSGSVIMFQTSEKNDRVLNLYKNANYPVTSSLITDLYKESGRSDFLNIKNRGLAGINFTTLDNVEYYHTPEDSYKNISDKSLKHYGDQVLPIVEEFIYSDKYNDLDYFKQGNDSIFFMILPNVILDYSVTLGRILAIIIIIAVIVTMIHNRDKIKGILKSIGKNLIHIIGTLILGLIISLGLATVSGVNFTLNHMGNVPGDDILVIVLPIVLLVFMFKIEMKKKENINENFFAGVLIQTILLSVSMIFLPGASYLTMIPLMLTLISLAIIRLTNKEVAKYTLLLTIVAMIILYIPLINIFRMAFSIGSLPFIFAILMIMKSLIVPTINKIIN</sequence>
<comment type="subcellular location">
    <subcellularLocation>
        <location evidence="2">Vacuole membrane</location>
        <topology evidence="2">Multi-pass membrane protein</topology>
    </subcellularLocation>
</comment>
<comment type="similarity">
    <text evidence="3">Belongs to the peptidase M28 family.</text>
</comment>
<keyword evidence="6 9" id="KW-1133">Transmembrane helix</keyword>
<keyword evidence="9" id="KW-0472">Membrane</keyword>
<dbReference type="GO" id="GO:0008235">
    <property type="term" value="F:metalloexopeptidase activity"/>
    <property type="evidence" value="ECO:0007669"/>
    <property type="project" value="InterPro"/>
</dbReference>
<evidence type="ECO:0000256" key="2">
    <source>
        <dbReference type="ARBA" id="ARBA00004128"/>
    </source>
</evidence>
<evidence type="ECO:0000256" key="4">
    <source>
        <dbReference type="ARBA" id="ARBA00017435"/>
    </source>
</evidence>
<feature type="transmembrane region" description="Helical" evidence="9">
    <location>
        <begin position="485"/>
        <end position="505"/>
    </location>
</feature>
<dbReference type="Gene3D" id="3.40.630.10">
    <property type="entry name" value="Zn peptidases"/>
    <property type="match status" value="1"/>
</dbReference>
<dbReference type="AlphaFoldDB" id="A0A1I1RPQ4"/>
<feature type="transmembrane region" description="Helical" evidence="9">
    <location>
        <begin position="511"/>
        <end position="532"/>
    </location>
</feature>
<dbReference type="OrthoDB" id="9762302at2"/>
<dbReference type="PANTHER" id="PTHR12147">
    <property type="entry name" value="METALLOPEPTIDASE M28 FAMILY MEMBER"/>
    <property type="match status" value="1"/>
</dbReference>
<accession>A0A1I1RPQ4</accession>
<evidence type="ECO:0000256" key="3">
    <source>
        <dbReference type="ARBA" id="ARBA00010918"/>
    </source>
</evidence>
<feature type="transmembrane region" description="Helical" evidence="9">
    <location>
        <begin position="459"/>
        <end position="478"/>
    </location>
</feature>
<evidence type="ECO:0000256" key="5">
    <source>
        <dbReference type="ARBA" id="ARBA00022554"/>
    </source>
</evidence>
<dbReference type="Pfam" id="PF04389">
    <property type="entry name" value="Peptidase_M28"/>
    <property type="match status" value="1"/>
</dbReference>
<keyword evidence="9" id="KW-0812">Transmembrane</keyword>
<evidence type="ECO:0000256" key="9">
    <source>
        <dbReference type="SAM" id="Phobius"/>
    </source>
</evidence>
<protein>
    <recommendedName>
        <fullName evidence="4">Vacuolar membrane protease</fullName>
    </recommendedName>
    <alternativeName>
        <fullName evidence="8">FXNA-related family protease 1</fullName>
    </alternativeName>
</protein>
<evidence type="ECO:0000256" key="6">
    <source>
        <dbReference type="ARBA" id="ARBA00022989"/>
    </source>
</evidence>
<comment type="function">
    <text evidence="1">May be involved in vacuolar sorting and osmoregulation.</text>
</comment>
<feature type="domain" description="Peptidase M28" evidence="10">
    <location>
        <begin position="99"/>
        <end position="296"/>
    </location>
</feature>
<keyword evidence="5" id="KW-0926">Vacuole</keyword>
<dbReference type="GO" id="GO:0006508">
    <property type="term" value="P:proteolysis"/>
    <property type="evidence" value="ECO:0007669"/>
    <property type="project" value="InterPro"/>
</dbReference>
<evidence type="ECO:0000256" key="8">
    <source>
        <dbReference type="ARBA" id="ARBA00031512"/>
    </source>
</evidence>
<feature type="transmembrane region" description="Helical" evidence="9">
    <location>
        <begin position="329"/>
        <end position="350"/>
    </location>
</feature>
<dbReference type="InterPro" id="IPR045175">
    <property type="entry name" value="M28_fam"/>
</dbReference>
<dbReference type="STRING" id="119641.SAMN05421842_1375"/>
<keyword evidence="7" id="KW-0325">Glycoprotein</keyword>
<gene>
    <name evidence="11" type="ORF">SAMN05421842_1375</name>
</gene>
<organism evidence="11 12">
    <name type="scientific">Clostridium uliginosum</name>
    <dbReference type="NCBI Taxonomy" id="119641"/>
    <lineage>
        <taxon>Bacteria</taxon>
        <taxon>Bacillati</taxon>
        <taxon>Bacillota</taxon>
        <taxon>Clostridia</taxon>
        <taxon>Eubacteriales</taxon>
        <taxon>Clostridiaceae</taxon>
        <taxon>Clostridium</taxon>
    </lineage>
</organism>
<evidence type="ECO:0000259" key="10">
    <source>
        <dbReference type="Pfam" id="PF04389"/>
    </source>
</evidence>
<feature type="transmembrane region" description="Helical" evidence="9">
    <location>
        <begin position="370"/>
        <end position="388"/>
    </location>
</feature>
<proteinExistence type="inferred from homology"/>
<feature type="transmembrane region" description="Helical" evidence="9">
    <location>
        <begin position="408"/>
        <end position="424"/>
    </location>
</feature>
<evidence type="ECO:0000313" key="12">
    <source>
        <dbReference type="Proteomes" id="UP000199263"/>
    </source>
</evidence>
<evidence type="ECO:0000256" key="1">
    <source>
        <dbReference type="ARBA" id="ARBA00003273"/>
    </source>
</evidence>
<dbReference type="PROSITE" id="PS51257">
    <property type="entry name" value="PROKAR_LIPOPROTEIN"/>
    <property type="match status" value="1"/>
</dbReference>
<dbReference type="GO" id="GO:0005774">
    <property type="term" value="C:vacuolar membrane"/>
    <property type="evidence" value="ECO:0007669"/>
    <property type="project" value="UniProtKB-SubCell"/>
</dbReference>
<dbReference type="SUPFAM" id="SSF53187">
    <property type="entry name" value="Zn-dependent exopeptidases"/>
    <property type="match status" value="1"/>
</dbReference>
<keyword evidence="12" id="KW-1185">Reference proteome</keyword>